<dbReference type="InterPro" id="IPR050279">
    <property type="entry name" value="Plant_def-hormone_signal"/>
</dbReference>
<dbReference type="AlphaFoldDB" id="A0AAW2QG40"/>
<dbReference type="GO" id="GO:0005737">
    <property type="term" value="C:cytoplasm"/>
    <property type="evidence" value="ECO:0007669"/>
    <property type="project" value="TreeGrafter"/>
</dbReference>
<sequence>MHAGRSSRCSWVISNQREKRCVRDSVKAWLVDEVDPNTWINRLPLLKSIETVGGGDSVGVGCIRQTNFPDGIHAIDTENYACQHTLIERDALEDKLEEICYEIKFEASEDGGCVLKLTSEYHTKGDVELNDDEIKAGKKQAMGLYKAREEYLAANPDVCT</sequence>
<dbReference type="SUPFAM" id="SSF55961">
    <property type="entry name" value="Bet v1-like"/>
    <property type="match status" value="1"/>
</dbReference>
<accession>A0AAW2QG40</accession>
<feature type="domain" description="Bet v I/Major latex protein" evidence="2">
    <location>
        <begin position="68"/>
        <end position="153"/>
    </location>
</feature>
<dbReference type="GO" id="GO:0006952">
    <property type="term" value="P:defense response"/>
    <property type="evidence" value="ECO:0007669"/>
    <property type="project" value="InterPro"/>
</dbReference>
<protein>
    <submittedName>
        <fullName evidence="3">Major allergen Pru ar 1</fullName>
    </submittedName>
</protein>
<evidence type="ECO:0000259" key="2">
    <source>
        <dbReference type="Pfam" id="PF00407"/>
    </source>
</evidence>
<reference evidence="3" key="1">
    <citation type="submission" date="2020-06" db="EMBL/GenBank/DDBJ databases">
        <authorList>
            <person name="Li T."/>
            <person name="Hu X."/>
            <person name="Zhang T."/>
            <person name="Song X."/>
            <person name="Zhang H."/>
            <person name="Dai N."/>
            <person name="Sheng W."/>
            <person name="Hou X."/>
            <person name="Wei L."/>
        </authorList>
    </citation>
    <scope>NUCLEOTIDE SEQUENCE</scope>
    <source>
        <strain evidence="3">G02</strain>
        <tissue evidence="3">Leaf</tissue>
    </source>
</reference>
<comment type="similarity">
    <text evidence="1">Belongs to the BetVI family.</text>
</comment>
<dbReference type="GO" id="GO:0038023">
    <property type="term" value="F:signaling receptor activity"/>
    <property type="evidence" value="ECO:0007669"/>
    <property type="project" value="InterPro"/>
</dbReference>
<dbReference type="GO" id="GO:0009738">
    <property type="term" value="P:abscisic acid-activated signaling pathway"/>
    <property type="evidence" value="ECO:0007669"/>
    <property type="project" value="InterPro"/>
</dbReference>
<dbReference type="InterPro" id="IPR000916">
    <property type="entry name" value="Bet_v_I/MLP"/>
</dbReference>
<dbReference type="Gene3D" id="3.30.530.20">
    <property type="match status" value="1"/>
</dbReference>
<dbReference type="InterPro" id="IPR023393">
    <property type="entry name" value="START-like_dom_sf"/>
</dbReference>
<evidence type="ECO:0000313" key="3">
    <source>
        <dbReference type="EMBL" id="KAL0366846.1"/>
    </source>
</evidence>
<evidence type="ECO:0000256" key="1">
    <source>
        <dbReference type="ARBA" id="ARBA00009744"/>
    </source>
</evidence>
<dbReference type="Pfam" id="PF00407">
    <property type="entry name" value="Bet_v_1"/>
    <property type="match status" value="1"/>
</dbReference>
<gene>
    <name evidence="3" type="ORF">Sradi_3574700</name>
</gene>
<dbReference type="GO" id="GO:0004864">
    <property type="term" value="F:protein phosphatase inhibitor activity"/>
    <property type="evidence" value="ECO:0007669"/>
    <property type="project" value="InterPro"/>
</dbReference>
<organism evidence="3">
    <name type="scientific">Sesamum radiatum</name>
    <name type="common">Black benniseed</name>
    <dbReference type="NCBI Taxonomy" id="300843"/>
    <lineage>
        <taxon>Eukaryota</taxon>
        <taxon>Viridiplantae</taxon>
        <taxon>Streptophyta</taxon>
        <taxon>Embryophyta</taxon>
        <taxon>Tracheophyta</taxon>
        <taxon>Spermatophyta</taxon>
        <taxon>Magnoliopsida</taxon>
        <taxon>eudicotyledons</taxon>
        <taxon>Gunneridae</taxon>
        <taxon>Pentapetalae</taxon>
        <taxon>asterids</taxon>
        <taxon>lamiids</taxon>
        <taxon>Lamiales</taxon>
        <taxon>Pedaliaceae</taxon>
        <taxon>Sesamum</taxon>
    </lineage>
</organism>
<dbReference type="FunFam" id="3.30.530.20:FF:000007">
    <property type="entry name" value="Major pollen allergen Bet v 1-A"/>
    <property type="match status" value="1"/>
</dbReference>
<dbReference type="GO" id="GO:0010427">
    <property type="term" value="F:abscisic acid binding"/>
    <property type="evidence" value="ECO:0007669"/>
    <property type="project" value="InterPro"/>
</dbReference>
<proteinExistence type="inferred from homology"/>
<dbReference type="GO" id="GO:0005634">
    <property type="term" value="C:nucleus"/>
    <property type="evidence" value="ECO:0007669"/>
    <property type="project" value="TreeGrafter"/>
</dbReference>
<dbReference type="PANTHER" id="PTHR31213:SF157">
    <property type="entry name" value="MAJOR ALLERGEN MAL D 1-LIKE"/>
    <property type="match status" value="1"/>
</dbReference>
<dbReference type="PANTHER" id="PTHR31213">
    <property type="entry name" value="OS08G0374000 PROTEIN-RELATED"/>
    <property type="match status" value="1"/>
</dbReference>
<comment type="caution">
    <text evidence="3">The sequence shown here is derived from an EMBL/GenBank/DDBJ whole genome shotgun (WGS) entry which is preliminary data.</text>
</comment>
<dbReference type="EMBL" id="JACGWJ010000015">
    <property type="protein sequence ID" value="KAL0366846.1"/>
    <property type="molecule type" value="Genomic_DNA"/>
</dbReference>
<reference evidence="3" key="2">
    <citation type="journal article" date="2024" name="Plant">
        <title>Genomic evolution and insights into agronomic trait innovations of Sesamum species.</title>
        <authorList>
            <person name="Miao H."/>
            <person name="Wang L."/>
            <person name="Qu L."/>
            <person name="Liu H."/>
            <person name="Sun Y."/>
            <person name="Le M."/>
            <person name="Wang Q."/>
            <person name="Wei S."/>
            <person name="Zheng Y."/>
            <person name="Lin W."/>
            <person name="Duan Y."/>
            <person name="Cao H."/>
            <person name="Xiong S."/>
            <person name="Wang X."/>
            <person name="Wei L."/>
            <person name="Li C."/>
            <person name="Ma Q."/>
            <person name="Ju M."/>
            <person name="Zhao R."/>
            <person name="Li G."/>
            <person name="Mu C."/>
            <person name="Tian Q."/>
            <person name="Mei H."/>
            <person name="Zhang T."/>
            <person name="Gao T."/>
            <person name="Zhang H."/>
        </authorList>
    </citation>
    <scope>NUCLEOTIDE SEQUENCE</scope>
    <source>
        <strain evidence="3">G02</strain>
    </source>
</reference>
<dbReference type="InterPro" id="IPR024949">
    <property type="entry name" value="Bet_v_I_allergen"/>
</dbReference>
<name>A0AAW2QG40_SESRA</name>
<dbReference type="CDD" id="cd07816">
    <property type="entry name" value="Bet_v1-like"/>
    <property type="match status" value="1"/>
</dbReference>
<dbReference type="PRINTS" id="PR00634">
    <property type="entry name" value="BETALLERGEN"/>
</dbReference>